<dbReference type="Proteomes" id="UP000305067">
    <property type="component" value="Unassembled WGS sequence"/>
</dbReference>
<reference evidence="1 2" key="1">
    <citation type="journal article" date="2019" name="Nat. Ecol. Evol.">
        <title>Megaphylogeny resolves global patterns of mushroom evolution.</title>
        <authorList>
            <person name="Varga T."/>
            <person name="Krizsan K."/>
            <person name="Foldi C."/>
            <person name="Dima B."/>
            <person name="Sanchez-Garcia M."/>
            <person name="Sanchez-Ramirez S."/>
            <person name="Szollosi G.J."/>
            <person name="Szarkandi J.G."/>
            <person name="Papp V."/>
            <person name="Albert L."/>
            <person name="Andreopoulos W."/>
            <person name="Angelini C."/>
            <person name="Antonin V."/>
            <person name="Barry K.W."/>
            <person name="Bougher N.L."/>
            <person name="Buchanan P."/>
            <person name="Buyck B."/>
            <person name="Bense V."/>
            <person name="Catcheside P."/>
            <person name="Chovatia M."/>
            <person name="Cooper J."/>
            <person name="Damon W."/>
            <person name="Desjardin D."/>
            <person name="Finy P."/>
            <person name="Geml J."/>
            <person name="Haridas S."/>
            <person name="Hughes K."/>
            <person name="Justo A."/>
            <person name="Karasinski D."/>
            <person name="Kautmanova I."/>
            <person name="Kiss B."/>
            <person name="Kocsube S."/>
            <person name="Kotiranta H."/>
            <person name="LaButti K.M."/>
            <person name="Lechner B.E."/>
            <person name="Liimatainen K."/>
            <person name="Lipzen A."/>
            <person name="Lukacs Z."/>
            <person name="Mihaltcheva S."/>
            <person name="Morgado L.N."/>
            <person name="Niskanen T."/>
            <person name="Noordeloos M.E."/>
            <person name="Ohm R.A."/>
            <person name="Ortiz-Santana B."/>
            <person name="Ovrebo C."/>
            <person name="Racz N."/>
            <person name="Riley R."/>
            <person name="Savchenko A."/>
            <person name="Shiryaev A."/>
            <person name="Soop K."/>
            <person name="Spirin V."/>
            <person name="Szebenyi C."/>
            <person name="Tomsovsky M."/>
            <person name="Tulloss R.E."/>
            <person name="Uehling J."/>
            <person name="Grigoriev I.V."/>
            <person name="Vagvolgyi C."/>
            <person name="Papp T."/>
            <person name="Martin F.M."/>
            <person name="Miettinen O."/>
            <person name="Hibbett D.S."/>
            <person name="Nagy L.G."/>
        </authorList>
    </citation>
    <scope>NUCLEOTIDE SEQUENCE [LARGE SCALE GENOMIC DNA]</scope>
    <source>
        <strain evidence="1 2">CBS 309.79</strain>
    </source>
</reference>
<evidence type="ECO:0000313" key="2">
    <source>
        <dbReference type="Proteomes" id="UP000305067"/>
    </source>
</evidence>
<proteinExistence type="predicted"/>
<accession>A0A5C3Q1F6</accession>
<organism evidence="1 2">
    <name type="scientific">Pterulicium gracile</name>
    <dbReference type="NCBI Taxonomy" id="1884261"/>
    <lineage>
        <taxon>Eukaryota</taxon>
        <taxon>Fungi</taxon>
        <taxon>Dikarya</taxon>
        <taxon>Basidiomycota</taxon>
        <taxon>Agaricomycotina</taxon>
        <taxon>Agaricomycetes</taxon>
        <taxon>Agaricomycetidae</taxon>
        <taxon>Agaricales</taxon>
        <taxon>Pleurotineae</taxon>
        <taxon>Pterulaceae</taxon>
        <taxon>Pterulicium</taxon>
    </lineage>
</organism>
<sequence>MILSRKASSSTKRLSKIILKEKKVHTGGSMPSGDPWAWLRAMAVDGELKSVKIS</sequence>
<dbReference type="EMBL" id="ML178874">
    <property type="protein sequence ID" value="TFK95802.1"/>
    <property type="molecule type" value="Genomic_DNA"/>
</dbReference>
<name>A0A5C3Q1F6_9AGAR</name>
<evidence type="ECO:0000313" key="1">
    <source>
        <dbReference type="EMBL" id="TFK95802.1"/>
    </source>
</evidence>
<keyword evidence="2" id="KW-1185">Reference proteome</keyword>
<dbReference type="AlphaFoldDB" id="A0A5C3Q1F6"/>
<gene>
    <name evidence="1" type="ORF">BDV98DRAFT_577210</name>
</gene>
<protein>
    <submittedName>
        <fullName evidence="1">Uncharacterized protein</fullName>
    </submittedName>
</protein>